<dbReference type="EMBL" id="OOIL02002583">
    <property type="protein sequence ID" value="VFQ83628.1"/>
    <property type="molecule type" value="Genomic_DNA"/>
</dbReference>
<evidence type="ECO:0000313" key="3">
    <source>
        <dbReference type="Proteomes" id="UP000595140"/>
    </source>
</evidence>
<keyword evidence="1" id="KW-0812">Transmembrane</keyword>
<organism evidence="2 3">
    <name type="scientific">Cuscuta campestris</name>
    <dbReference type="NCBI Taxonomy" id="132261"/>
    <lineage>
        <taxon>Eukaryota</taxon>
        <taxon>Viridiplantae</taxon>
        <taxon>Streptophyta</taxon>
        <taxon>Embryophyta</taxon>
        <taxon>Tracheophyta</taxon>
        <taxon>Spermatophyta</taxon>
        <taxon>Magnoliopsida</taxon>
        <taxon>eudicotyledons</taxon>
        <taxon>Gunneridae</taxon>
        <taxon>Pentapetalae</taxon>
        <taxon>asterids</taxon>
        <taxon>lamiids</taxon>
        <taxon>Solanales</taxon>
        <taxon>Convolvulaceae</taxon>
        <taxon>Cuscuteae</taxon>
        <taxon>Cuscuta</taxon>
        <taxon>Cuscuta subgen. Grammica</taxon>
        <taxon>Cuscuta sect. Cleistogrammica</taxon>
    </lineage>
</organism>
<sequence length="100" mass="11753">MLRNRFSRLQLETNKPLNQRGLVMSSLSLIKTLQFSPQLKWLSLLGYMIEYANINPLSDSSQGLSFQFFPFSIRHLLWFSGYVILLGFIHINWVKQIFTI</sequence>
<feature type="transmembrane region" description="Helical" evidence="1">
    <location>
        <begin position="76"/>
        <end position="94"/>
    </location>
</feature>
<keyword evidence="1" id="KW-0472">Membrane</keyword>
<accession>A0A484M6E8</accession>
<keyword evidence="1" id="KW-1133">Transmembrane helix</keyword>
<gene>
    <name evidence="2" type="ORF">CCAM_LOCUS25404</name>
</gene>
<evidence type="ECO:0000256" key="1">
    <source>
        <dbReference type="SAM" id="Phobius"/>
    </source>
</evidence>
<proteinExistence type="predicted"/>
<evidence type="ECO:0000313" key="2">
    <source>
        <dbReference type="EMBL" id="VFQ83628.1"/>
    </source>
</evidence>
<dbReference type="Proteomes" id="UP000595140">
    <property type="component" value="Unassembled WGS sequence"/>
</dbReference>
<protein>
    <submittedName>
        <fullName evidence="2">Uncharacterized protein</fullName>
    </submittedName>
</protein>
<reference evidence="2 3" key="1">
    <citation type="submission" date="2018-04" db="EMBL/GenBank/DDBJ databases">
        <authorList>
            <person name="Vogel A."/>
        </authorList>
    </citation>
    <scope>NUCLEOTIDE SEQUENCE [LARGE SCALE GENOMIC DNA]</scope>
</reference>
<name>A0A484M6E8_9ASTE</name>
<dbReference type="AlphaFoldDB" id="A0A484M6E8"/>
<keyword evidence="3" id="KW-1185">Reference proteome</keyword>